<protein>
    <recommendedName>
        <fullName evidence="4">Glycosyltransferase</fullName>
        <ecNumber evidence="4">2.4.1.-</ecNumber>
    </recommendedName>
</protein>
<keyword evidence="6" id="KW-1185">Reference proteome</keyword>
<comment type="similarity">
    <text evidence="1 3">Belongs to the UDP-glycosyltransferase family.</text>
</comment>
<evidence type="ECO:0000313" key="5">
    <source>
        <dbReference type="EMBL" id="KAH7351910.1"/>
    </source>
</evidence>
<dbReference type="InterPro" id="IPR035595">
    <property type="entry name" value="UDP_glycos_trans_CS"/>
</dbReference>
<dbReference type="FunFam" id="3.40.50.2000:FF:000060">
    <property type="entry name" value="Glycosyltransferase"/>
    <property type="match status" value="1"/>
</dbReference>
<reference evidence="5" key="1">
    <citation type="submission" date="2021-08" db="EMBL/GenBank/DDBJ databases">
        <title>WGS assembly of Ceratopteris richardii.</title>
        <authorList>
            <person name="Marchant D.B."/>
            <person name="Chen G."/>
            <person name="Jenkins J."/>
            <person name="Shu S."/>
            <person name="Leebens-Mack J."/>
            <person name="Grimwood J."/>
            <person name="Schmutz J."/>
            <person name="Soltis P."/>
            <person name="Soltis D."/>
            <person name="Chen Z.-H."/>
        </authorList>
    </citation>
    <scope>NUCLEOTIDE SEQUENCE</scope>
    <source>
        <strain evidence="5">Whitten #5841</strain>
        <tissue evidence="5">Leaf</tissue>
    </source>
</reference>
<keyword evidence="3" id="KW-0328">Glycosyltransferase</keyword>
<dbReference type="AlphaFoldDB" id="A0A8T2SIL1"/>
<proteinExistence type="inferred from homology"/>
<sequence length="545" mass="59432">MQSTAMVKVAEMMHIVMVPWPSQGHLNGILRLARYLVDEEGVLVTFVYPNCLYQLALNRGQSKAALSKTAEDAGANAATTPLFLSENLHIEVVEDGLPLDKAPDLGSFASSISTFRQGVQLLLRELIRPAPSLCSNGDGLKSYTHSWPTPRCVVADTFIPWVQDLADAVGIPRVDFWTSTAAVYSMGSQMELLVSKGVLPLSKSCWVDQDTKWTAIAPFIEGAPGLPPFPVTELPVEFIRPEAATAPEFQFMLNAFSRIPEAHTILIHTLHELERPVIEGLRAAELPVYAVGPLPEGLPFTTGSASSAVATNDCLQWLDTQSPCSVVYVALGTIVKPTAAELHSLALGLEASQRPFLWVIRPDLIGTNQSLADALPSGFLQRTVDRGHALVVPWAPQTQVLAHASIGVFLSHCGWNSTLESMLEGVPMVACPRAAEQRSNAKWITEIWKMGVAMEMREDGSFSKEAVESALRNALSEDGSVFFRKQARHFKQLARAAFQREGSSRANIQHFLRILRSLNEQNSGKEQHQEGSAKSFIGVLGSFAS</sequence>
<dbReference type="PROSITE" id="PS00375">
    <property type="entry name" value="UDPGT"/>
    <property type="match status" value="1"/>
</dbReference>
<keyword evidence="2 3" id="KW-0808">Transferase</keyword>
<dbReference type="OMA" id="KWTAIAP"/>
<name>A0A8T2SIL1_CERRI</name>
<gene>
    <name evidence="5" type="ORF">KP509_19G019900</name>
</gene>
<dbReference type="GO" id="GO:0080043">
    <property type="term" value="F:quercetin 3-O-glucosyltransferase activity"/>
    <property type="evidence" value="ECO:0007669"/>
    <property type="project" value="TreeGrafter"/>
</dbReference>
<dbReference type="Pfam" id="PF00201">
    <property type="entry name" value="UDPGT"/>
    <property type="match status" value="1"/>
</dbReference>
<dbReference type="PANTHER" id="PTHR11926">
    <property type="entry name" value="GLUCOSYL/GLUCURONOSYL TRANSFERASES"/>
    <property type="match status" value="1"/>
</dbReference>
<dbReference type="CDD" id="cd03784">
    <property type="entry name" value="GT1_Gtf-like"/>
    <property type="match status" value="1"/>
</dbReference>
<accession>A0A8T2SIL1</accession>
<evidence type="ECO:0000313" key="6">
    <source>
        <dbReference type="Proteomes" id="UP000825935"/>
    </source>
</evidence>
<dbReference type="EMBL" id="CM035424">
    <property type="protein sequence ID" value="KAH7351910.1"/>
    <property type="molecule type" value="Genomic_DNA"/>
</dbReference>
<dbReference type="SUPFAM" id="SSF53756">
    <property type="entry name" value="UDP-Glycosyltransferase/glycogen phosphorylase"/>
    <property type="match status" value="1"/>
</dbReference>
<dbReference type="Gene3D" id="3.40.50.2000">
    <property type="entry name" value="Glycogen Phosphorylase B"/>
    <property type="match status" value="2"/>
</dbReference>
<evidence type="ECO:0000256" key="2">
    <source>
        <dbReference type="ARBA" id="ARBA00022679"/>
    </source>
</evidence>
<evidence type="ECO:0000256" key="4">
    <source>
        <dbReference type="RuleBase" id="RU362057"/>
    </source>
</evidence>
<evidence type="ECO:0000256" key="3">
    <source>
        <dbReference type="RuleBase" id="RU003718"/>
    </source>
</evidence>
<organism evidence="5 6">
    <name type="scientific">Ceratopteris richardii</name>
    <name type="common">Triangle waterfern</name>
    <dbReference type="NCBI Taxonomy" id="49495"/>
    <lineage>
        <taxon>Eukaryota</taxon>
        <taxon>Viridiplantae</taxon>
        <taxon>Streptophyta</taxon>
        <taxon>Embryophyta</taxon>
        <taxon>Tracheophyta</taxon>
        <taxon>Polypodiopsida</taxon>
        <taxon>Polypodiidae</taxon>
        <taxon>Polypodiales</taxon>
        <taxon>Pteridineae</taxon>
        <taxon>Pteridaceae</taxon>
        <taxon>Parkerioideae</taxon>
        <taxon>Ceratopteris</taxon>
    </lineage>
</organism>
<evidence type="ECO:0000256" key="1">
    <source>
        <dbReference type="ARBA" id="ARBA00009995"/>
    </source>
</evidence>
<dbReference type="GO" id="GO:0080044">
    <property type="term" value="F:quercetin 7-O-glucosyltransferase activity"/>
    <property type="evidence" value="ECO:0007669"/>
    <property type="project" value="TreeGrafter"/>
</dbReference>
<comment type="caution">
    <text evidence="5">The sequence shown here is derived from an EMBL/GenBank/DDBJ whole genome shotgun (WGS) entry which is preliminary data.</text>
</comment>
<dbReference type="OrthoDB" id="5835829at2759"/>
<dbReference type="EC" id="2.4.1.-" evidence="4"/>
<dbReference type="Proteomes" id="UP000825935">
    <property type="component" value="Chromosome 19"/>
</dbReference>
<dbReference type="InterPro" id="IPR002213">
    <property type="entry name" value="UDP_glucos_trans"/>
</dbReference>
<dbReference type="PANTHER" id="PTHR11926:SF774">
    <property type="entry name" value="UDP-GLYCOSYLTRANSFERASE 85A1-RELATED"/>
    <property type="match status" value="1"/>
</dbReference>